<organism evidence="1">
    <name type="scientific">Escherichia coli</name>
    <dbReference type="NCBI Taxonomy" id="562"/>
    <lineage>
        <taxon>Bacteria</taxon>
        <taxon>Pseudomonadati</taxon>
        <taxon>Pseudomonadota</taxon>
        <taxon>Gammaproteobacteria</taxon>
        <taxon>Enterobacterales</taxon>
        <taxon>Enterobacteriaceae</taxon>
        <taxon>Escherichia</taxon>
    </lineage>
</organism>
<keyword evidence="1" id="KW-0614">Plasmid</keyword>
<dbReference type="EMBL" id="MK419152">
    <property type="protein sequence ID" value="QEG94914.1"/>
    <property type="molecule type" value="Genomic_DNA"/>
</dbReference>
<geneLocation type="plasmid" evidence="1">
    <name>pD72C</name>
</geneLocation>
<gene>
    <name evidence="1" type="ORF">D72_00092</name>
</gene>
<proteinExistence type="predicted"/>
<dbReference type="AlphaFoldDB" id="A0A5B9SS61"/>
<protein>
    <submittedName>
        <fullName evidence="1">Uncharacterized protein</fullName>
    </submittedName>
</protein>
<reference evidence="1" key="1">
    <citation type="journal article" date="2019" name="J. Antimicrob. Chemother.">
        <title>Emergence of a hybrid plasmid derived from IncN1-F33:A-:B- and mcr-1-bearing plasmids mediated by IS26.</title>
        <authorList>
            <person name="He D."/>
            <person name="Zhu Y."/>
            <person name="Li R."/>
            <person name="Pan Y."/>
            <person name="Liu J."/>
            <person name="Yuan L."/>
            <person name="Hu G."/>
        </authorList>
    </citation>
    <scope>NUCLEOTIDE SEQUENCE</scope>
    <source>
        <strain evidence="1">D72C</strain>
        <plasmid evidence="1">pD72C</plasmid>
    </source>
</reference>
<name>A0A5B9SS61_ECOLX</name>
<sequence length="46" mass="5253">MSHHQKIRINAPDSSRLSHRIARMVNPFTRETTNGGLHIPATWFVA</sequence>
<evidence type="ECO:0000313" key="1">
    <source>
        <dbReference type="EMBL" id="QEG94914.1"/>
    </source>
</evidence>
<accession>A0A5B9SS61</accession>